<gene>
    <name evidence="1" type="ORF">BW737_008940</name>
</gene>
<keyword evidence="2" id="KW-1185">Reference proteome</keyword>
<reference evidence="1 2" key="1">
    <citation type="submission" date="2017-10" db="EMBL/GenBank/DDBJ databases">
        <title>Draft genome sequence of cellulolytic Actinomyces sp CtC72 isolated from cattle rumen fluid.</title>
        <authorList>
            <person name="Joshi A.J."/>
            <person name="Vasudevan G."/>
            <person name="Lanjekar V.B."/>
            <person name="Hivarkar S."/>
            <person name="Engineer A."/>
            <person name="Pore S.D."/>
            <person name="Dhakephalkar P.K."/>
            <person name="Dagar S."/>
        </authorList>
    </citation>
    <scope>NUCLEOTIDE SEQUENCE [LARGE SCALE GENOMIC DNA]</scope>
    <source>
        <strain evidence="2">CtC72</strain>
    </source>
</reference>
<organism evidence="1 2">
    <name type="scientific">Actinomyces ruminis</name>
    <dbReference type="NCBI Taxonomy" id="1937003"/>
    <lineage>
        <taxon>Bacteria</taxon>
        <taxon>Bacillati</taxon>
        <taxon>Actinomycetota</taxon>
        <taxon>Actinomycetes</taxon>
        <taxon>Actinomycetales</taxon>
        <taxon>Actinomycetaceae</taxon>
        <taxon>Actinomyces</taxon>
    </lineage>
</organism>
<sequence>MSEYQLDGHDLDDPQGRWLLTDATTLPSWGAPRLVSTEVPGRTGVLPTVPTSADPITITLGLLITDSGMGRPGLDANLRALAVMFRRHDRLLTLTHSPAGAPAREAMVRLSGAIEPEFYPAGSAAVLLVVLEAPSGLWRDVDEAVAPATDLSALDGGAMPIPDAVLRVTPSAQRIVIQDAVSGDTLAWEGSLVSGATLIIRPAEFAAVWSTEADATAGLSLPAHGFNLTPDSTGHHGLTVQGGVVEVVARRCF</sequence>
<accession>A0ABX4MER0</accession>
<dbReference type="EMBL" id="MTPX02000042">
    <property type="protein sequence ID" value="PHP52597.1"/>
    <property type="molecule type" value="Genomic_DNA"/>
</dbReference>
<evidence type="ECO:0008006" key="3">
    <source>
        <dbReference type="Google" id="ProtNLM"/>
    </source>
</evidence>
<evidence type="ECO:0000313" key="2">
    <source>
        <dbReference type="Proteomes" id="UP000194577"/>
    </source>
</evidence>
<evidence type="ECO:0000313" key="1">
    <source>
        <dbReference type="EMBL" id="PHP52597.1"/>
    </source>
</evidence>
<comment type="caution">
    <text evidence="1">The sequence shown here is derived from an EMBL/GenBank/DDBJ whole genome shotgun (WGS) entry which is preliminary data.</text>
</comment>
<proteinExistence type="predicted"/>
<dbReference type="RefSeq" id="WP_086614188.1">
    <property type="nucleotide sequence ID" value="NZ_MTPX02000042.1"/>
</dbReference>
<dbReference type="Proteomes" id="UP000194577">
    <property type="component" value="Unassembled WGS sequence"/>
</dbReference>
<name>A0ABX4MER0_9ACTO</name>
<protein>
    <recommendedName>
        <fullName evidence="3">Phage-related protein</fullName>
    </recommendedName>
</protein>